<dbReference type="Pfam" id="PF00440">
    <property type="entry name" value="TetR_N"/>
    <property type="match status" value="1"/>
</dbReference>
<feature type="domain" description="HTH tetR-type" evidence="3">
    <location>
        <begin position="11"/>
        <end position="71"/>
    </location>
</feature>
<proteinExistence type="predicted"/>
<dbReference type="InterPro" id="IPR023772">
    <property type="entry name" value="DNA-bd_HTH_TetR-type_CS"/>
</dbReference>
<accession>A0A1G6UJK6</accession>
<dbReference type="PROSITE" id="PS50977">
    <property type="entry name" value="HTH_TETR_2"/>
    <property type="match status" value="1"/>
</dbReference>
<dbReference type="GO" id="GO:0000976">
    <property type="term" value="F:transcription cis-regulatory region binding"/>
    <property type="evidence" value="ECO:0007669"/>
    <property type="project" value="TreeGrafter"/>
</dbReference>
<dbReference type="PANTHER" id="PTHR30055">
    <property type="entry name" value="HTH-TYPE TRANSCRIPTIONAL REGULATOR RUTR"/>
    <property type="match status" value="1"/>
</dbReference>
<evidence type="ECO:0000313" key="4">
    <source>
        <dbReference type="EMBL" id="MDX5991565.1"/>
    </source>
</evidence>
<sequence length="209" mass="23915">MRKQPKQQRANQMIVLLLEATALEIADRGLDRLTTNHVAQRAGVSIGSLYQYFANKEMLVDALLMQKAELLINRVQQRLSPLLDQDIATVTRAVLLGIFEQVEQDKAQRELLRHWHSLNAAPVFQTLERQMTELCRQYLMRHLDEYRIDNLPALLFVLINAVQYTIARYLGDQGSMLSQDEVIDTLVRMVESLCQPGARPWQQASAQSG</sequence>
<dbReference type="Proteomes" id="UP001278050">
    <property type="component" value="Unassembled WGS sequence"/>
</dbReference>
<keyword evidence="1 2" id="KW-0238">DNA-binding</keyword>
<dbReference type="InterPro" id="IPR009057">
    <property type="entry name" value="Homeodomain-like_sf"/>
</dbReference>
<dbReference type="RefSeq" id="WP_074675319.1">
    <property type="nucleotide sequence ID" value="NZ_CBCSET010000001.1"/>
</dbReference>
<reference evidence="4 7" key="2">
    <citation type="submission" date="2023-11" db="EMBL/GenBank/DDBJ databases">
        <title>MicrobeMod: A computational toolkit for identifying prokaryotic methylation and restriction-modification with nanopore sequencing.</title>
        <authorList>
            <person name="Crits-Christoph A."/>
            <person name="Kang S.C."/>
            <person name="Lee H."/>
            <person name="Ostrov N."/>
        </authorList>
    </citation>
    <scope>NUCLEOTIDE SEQUENCE [LARGE SCALE GENOMIC DNA]</scope>
    <source>
        <strain evidence="4 7">ATCC BAA-571</strain>
    </source>
</reference>
<evidence type="ECO:0000259" key="3">
    <source>
        <dbReference type="PROSITE" id="PS50977"/>
    </source>
</evidence>
<evidence type="ECO:0000313" key="6">
    <source>
        <dbReference type="Proteomes" id="UP000182413"/>
    </source>
</evidence>
<dbReference type="PANTHER" id="PTHR30055:SF223">
    <property type="entry name" value="HTH-TYPE TRANSCRIPTIONAL REGULATOR UIDR"/>
    <property type="match status" value="1"/>
</dbReference>
<dbReference type="EMBL" id="FNAE01000001">
    <property type="protein sequence ID" value="SDD41610.1"/>
    <property type="molecule type" value="Genomic_DNA"/>
</dbReference>
<gene>
    <name evidence="5" type="ORF">SAMN05216575_101517</name>
    <name evidence="4" type="ORF">SIM71_05820</name>
</gene>
<evidence type="ECO:0000256" key="1">
    <source>
        <dbReference type="ARBA" id="ARBA00023125"/>
    </source>
</evidence>
<evidence type="ECO:0000313" key="5">
    <source>
        <dbReference type="EMBL" id="SDD41610.1"/>
    </source>
</evidence>
<dbReference type="AlphaFoldDB" id="A0A1G6UJK6"/>
<reference evidence="5 6" key="1">
    <citation type="submission" date="2016-10" db="EMBL/GenBank/DDBJ databases">
        <authorList>
            <person name="de Groot N.N."/>
        </authorList>
    </citation>
    <scope>NUCLEOTIDE SEQUENCE [LARGE SCALE GENOMIC DNA]</scope>
    <source>
        <strain evidence="5 6">JCM 10630</strain>
    </source>
</reference>
<dbReference type="PRINTS" id="PR00455">
    <property type="entry name" value="HTHTETR"/>
</dbReference>
<protein>
    <submittedName>
        <fullName evidence="4">TetR/AcrR family transcriptional regulator</fullName>
    </submittedName>
    <submittedName>
        <fullName evidence="5">Transcriptional regulator, TetR family</fullName>
    </submittedName>
</protein>
<evidence type="ECO:0000313" key="7">
    <source>
        <dbReference type="Proteomes" id="UP001278050"/>
    </source>
</evidence>
<dbReference type="InterPro" id="IPR001647">
    <property type="entry name" value="HTH_TetR"/>
</dbReference>
<evidence type="ECO:0000256" key="2">
    <source>
        <dbReference type="PROSITE-ProRule" id="PRU00335"/>
    </source>
</evidence>
<dbReference type="PROSITE" id="PS01081">
    <property type="entry name" value="HTH_TETR_1"/>
    <property type="match status" value="1"/>
</dbReference>
<organism evidence="5 6">
    <name type="scientific">Ectopseudomonas alcaliphila</name>
    <dbReference type="NCBI Taxonomy" id="101564"/>
    <lineage>
        <taxon>Bacteria</taxon>
        <taxon>Pseudomonadati</taxon>
        <taxon>Pseudomonadota</taxon>
        <taxon>Gammaproteobacteria</taxon>
        <taxon>Pseudomonadales</taxon>
        <taxon>Pseudomonadaceae</taxon>
        <taxon>Ectopseudomonas</taxon>
    </lineage>
</organism>
<dbReference type="SUPFAM" id="SSF46689">
    <property type="entry name" value="Homeodomain-like"/>
    <property type="match status" value="1"/>
</dbReference>
<dbReference type="Gene3D" id="1.10.357.10">
    <property type="entry name" value="Tetracycline Repressor, domain 2"/>
    <property type="match status" value="1"/>
</dbReference>
<dbReference type="GO" id="GO:0003700">
    <property type="term" value="F:DNA-binding transcription factor activity"/>
    <property type="evidence" value="ECO:0007669"/>
    <property type="project" value="TreeGrafter"/>
</dbReference>
<keyword evidence="7" id="KW-1185">Reference proteome</keyword>
<dbReference type="InterPro" id="IPR050109">
    <property type="entry name" value="HTH-type_TetR-like_transc_reg"/>
</dbReference>
<dbReference type="EMBL" id="JAWXXP010000001">
    <property type="protein sequence ID" value="MDX5991565.1"/>
    <property type="molecule type" value="Genomic_DNA"/>
</dbReference>
<feature type="DNA-binding region" description="H-T-H motif" evidence="2">
    <location>
        <begin position="34"/>
        <end position="53"/>
    </location>
</feature>
<name>A0A1G6UJK6_9GAMM</name>
<dbReference type="Proteomes" id="UP000182413">
    <property type="component" value="Unassembled WGS sequence"/>
</dbReference>